<dbReference type="STRING" id="1385369.N825_08880"/>
<reference evidence="1 2" key="1">
    <citation type="submission" date="2013-08" db="EMBL/GenBank/DDBJ databases">
        <title>The genome sequence of Skermanella stibiiresistens.</title>
        <authorList>
            <person name="Zhu W."/>
            <person name="Wang G."/>
        </authorList>
    </citation>
    <scope>NUCLEOTIDE SEQUENCE [LARGE SCALE GENOMIC DNA]</scope>
    <source>
        <strain evidence="1 2">SB22</strain>
    </source>
</reference>
<keyword evidence="2" id="KW-1185">Reference proteome</keyword>
<proteinExistence type="predicted"/>
<accession>W9H5T6</accession>
<evidence type="ECO:0000313" key="1">
    <source>
        <dbReference type="EMBL" id="EWY39108.1"/>
    </source>
</evidence>
<dbReference type="EMBL" id="AVFL01000014">
    <property type="protein sequence ID" value="EWY39108.1"/>
    <property type="molecule type" value="Genomic_DNA"/>
</dbReference>
<name>W9H5T6_9PROT</name>
<comment type="caution">
    <text evidence="1">The sequence shown here is derived from an EMBL/GenBank/DDBJ whole genome shotgun (WGS) entry which is preliminary data.</text>
</comment>
<dbReference type="AlphaFoldDB" id="W9H5T6"/>
<evidence type="ECO:0000313" key="2">
    <source>
        <dbReference type="Proteomes" id="UP000019486"/>
    </source>
</evidence>
<dbReference type="Proteomes" id="UP000019486">
    <property type="component" value="Unassembled WGS sequence"/>
</dbReference>
<protein>
    <submittedName>
        <fullName evidence="1">Uncharacterized protein</fullName>
    </submittedName>
</protein>
<gene>
    <name evidence="1" type="ORF">N825_08880</name>
</gene>
<organism evidence="1 2">
    <name type="scientific">Skermanella stibiiresistens SB22</name>
    <dbReference type="NCBI Taxonomy" id="1385369"/>
    <lineage>
        <taxon>Bacteria</taxon>
        <taxon>Pseudomonadati</taxon>
        <taxon>Pseudomonadota</taxon>
        <taxon>Alphaproteobacteria</taxon>
        <taxon>Rhodospirillales</taxon>
        <taxon>Azospirillaceae</taxon>
        <taxon>Skermanella</taxon>
    </lineage>
</organism>
<sequence>MAGSAVAETPLYPTLVEVRNRSARTITCVAQVAHWFSTELGSAAPDGQVRADLRSDPVTGTVFILNDSGDRLPVEAAWCGFAGAAWETRSPLALERRRGEPAADIKVSCDADDGRLRCH</sequence>